<name>A0A1R0GR08_9FUNG</name>
<feature type="transmembrane region" description="Helical" evidence="6">
    <location>
        <begin position="808"/>
        <end position="833"/>
    </location>
</feature>
<evidence type="ECO:0000256" key="5">
    <source>
        <dbReference type="SAM" id="MobiDB-lite"/>
    </source>
</evidence>
<dbReference type="GO" id="GO:0005254">
    <property type="term" value="F:chloride channel activity"/>
    <property type="evidence" value="ECO:0007669"/>
    <property type="project" value="TreeGrafter"/>
</dbReference>
<dbReference type="EMBL" id="LSSL01004615">
    <property type="protein sequence ID" value="OLY79329.1"/>
    <property type="molecule type" value="Genomic_DNA"/>
</dbReference>
<feature type="region of interest" description="Disordered" evidence="5">
    <location>
        <begin position="1"/>
        <end position="22"/>
    </location>
</feature>
<organism evidence="8 9">
    <name type="scientific">Smittium mucronatum</name>
    <dbReference type="NCBI Taxonomy" id="133383"/>
    <lineage>
        <taxon>Eukaryota</taxon>
        <taxon>Fungi</taxon>
        <taxon>Fungi incertae sedis</taxon>
        <taxon>Zoopagomycota</taxon>
        <taxon>Kickxellomycotina</taxon>
        <taxon>Harpellomycetes</taxon>
        <taxon>Harpellales</taxon>
        <taxon>Legeriomycetaceae</taxon>
        <taxon>Smittium</taxon>
    </lineage>
</organism>
<evidence type="ECO:0000259" key="7">
    <source>
        <dbReference type="Pfam" id="PF04547"/>
    </source>
</evidence>
<dbReference type="InterPro" id="IPR049452">
    <property type="entry name" value="Anoctamin_TM"/>
</dbReference>
<evidence type="ECO:0000256" key="3">
    <source>
        <dbReference type="ARBA" id="ARBA00022989"/>
    </source>
</evidence>
<feature type="transmembrane region" description="Helical" evidence="6">
    <location>
        <begin position="296"/>
        <end position="322"/>
    </location>
</feature>
<keyword evidence="4 6" id="KW-0472">Membrane</keyword>
<feature type="transmembrane region" description="Helical" evidence="6">
    <location>
        <begin position="766"/>
        <end position="788"/>
    </location>
</feature>
<feature type="transmembrane region" description="Helical" evidence="6">
    <location>
        <begin position="545"/>
        <end position="565"/>
    </location>
</feature>
<evidence type="ECO:0000256" key="6">
    <source>
        <dbReference type="SAM" id="Phobius"/>
    </source>
</evidence>
<evidence type="ECO:0000256" key="2">
    <source>
        <dbReference type="ARBA" id="ARBA00022692"/>
    </source>
</evidence>
<dbReference type="PANTHER" id="PTHR12308">
    <property type="entry name" value="ANOCTAMIN"/>
    <property type="match status" value="1"/>
</dbReference>
<dbReference type="Proteomes" id="UP000187455">
    <property type="component" value="Unassembled WGS sequence"/>
</dbReference>
<dbReference type="InterPro" id="IPR007632">
    <property type="entry name" value="Anoctamin"/>
</dbReference>
<evidence type="ECO:0000313" key="9">
    <source>
        <dbReference type="Proteomes" id="UP000187455"/>
    </source>
</evidence>
<comment type="caution">
    <text evidence="8">The sequence shown here is derived from an EMBL/GenBank/DDBJ whole genome shotgun (WGS) entry which is preliminary data.</text>
</comment>
<protein>
    <recommendedName>
        <fullName evidence="7">Anoctamin transmembrane domain-containing protein</fullName>
    </recommendedName>
</protein>
<sequence length="903" mass="103453">MSTENSDKVSESSTPTTNDGVDFDELSQNLIFMENSTAYWDSNQYNITPGNLSSKNGSAEFKAFSDFVIVFNYPPPTKNVLLKNLEKNKLLRSLSKDHSKSDEILKSFQSIIDRLTNAGLTVEVRHSIKNIFKTKTSTNNSSQKEKNGSEFDIKIKDGHLLLFVTCSSARIELEYKKMLISNIQLSSETSHFSDLNQDHQKLSPASEKSILAGSEFLPSRILSTASRQRIVHRIISGPVDHGCANVRVDNEKYISAVFPLHDKKLNKKWIKDWSTKLFISQSDIEHIRLHFGEETAIYFAFLQFYFKYLYIPAILGMCAYLLNWQFSAIFSFLLMLWSLFFTNAWRLKQVRLAKSWGLPVSKSKLTDKINDIDDINDIYFNILNYRLKINQNDYRRSRFKPDHYVVDSFSGDKIPVYDVRKRFVRQLLSVPIILAFLLAMFLLVGVFFSLQMFMEEIYDGPFVGILKFLPTVLYSLFIPTFNEFCQYVSLKLTEFENYEYQTDFKSMYNQKIFTFRFLTDQGYLLLMAWVFIPLRAYFEAYSRQLFIICLTPLHLASSLFFGIFIPSKNNVSSSSNSLPHPPILKESSTPAAEKLQTLLIYLILTSQIINQVTSSLLPALLTYLRERKSKSIKTESDTKQSLSSNTSAPQDQDYNASRLSIKTDHDLHNFESVEISDSKRLEQAKFLYSVSEEALLVSYDVYEDYAELATQFGYISSYSVILPIAPLISLINNFFELRADAFKICLNVRKPVPVLTNSIGPWLETLVFTSWFGAIVNSLLVYQFNPYLGWLFPDTSANNLLKYGRTSILAAIVVAVVAEHFFLLCGKFVVLFIKAFPWLFGSDAKNGGLLKSKINSKILDTSQDLTLKDLGLNDDEIKKNIELTNSRSEQLGIEFINKSFKTE</sequence>
<feature type="compositionally biased region" description="Basic and acidic residues" evidence="5">
    <location>
        <begin position="1"/>
        <end position="10"/>
    </location>
</feature>
<feature type="transmembrane region" description="Helical" evidence="6">
    <location>
        <begin position="427"/>
        <end position="450"/>
    </location>
</feature>
<keyword evidence="3 6" id="KW-1133">Transmembrane helix</keyword>
<keyword evidence="9" id="KW-1185">Reference proteome</keyword>
<evidence type="ECO:0000256" key="4">
    <source>
        <dbReference type="ARBA" id="ARBA00023136"/>
    </source>
</evidence>
<reference evidence="8 9" key="1">
    <citation type="journal article" date="2016" name="Mol. Biol. Evol.">
        <title>Genome-Wide Survey of Gut Fungi (Harpellales) Reveals the First Horizontally Transferred Ubiquitin Gene from a Mosquito Host.</title>
        <authorList>
            <person name="Wang Y."/>
            <person name="White M.M."/>
            <person name="Kvist S."/>
            <person name="Moncalvo J.M."/>
        </authorList>
    </citation>
    <scope>NUCLEOTIDE SEQUENCE [LARGE SCALE GENOMIC DNA]</scope>
    <source>
        <strain evidence="8 9">ALG-7-W6</strain>
    </source>
</reference>
<dbReference type="PANTHER" id="PTHR12308:SF73">
    <property type="entry name" value="ANOCTAMIN"/>
    <property type="match status" value="1"/>
</dbReference>
<feature type="region of interest" description="Disordered" evidence="5">
    <location>
        <begin position="634"/>
        <end position="654"/>
    </location>
</feature>
<comment type="subcellular location">
    <subcellularLocation>
        <location evidence="1">Membrane</location>
        <topology evidence="1">Multi-pass membrane protein</topology>
    </subcellularLocation>
</comment>
<dbReference type="OrthoDB" id="296386at2759"/>
<dbReference type="STRING" id="133383.A0A1R0GR08"/>
<feature type="transmembrane region" description="Helical" evidence="6">
    <location>
        <begin position="521"/>
        <end position="538"/>
    </location>
</feature>
<feature type="domain" description="Anoctamin transmembrane" evidence="7">
    <location>
        <begin position="287"/>
        <end position="837"/>
    </location>
</feature>
<evidence type="ECO:0000256" key="1">
    <source>
        <dbReference type="ARBA" id="ARBA00004141"/>
    </source>
</evidence>
<accession>A0A1R0GR08</accession>
<keyword evidence="2 6" id="KW-0812">Transmembrane</keyword>
<gene>
    <name evidence="8" type="ORF">AYI68_g6604</name>
</gene>
<dbReference type="GO" id="GO:0032541">
    <property type="term" value="C:cortical endoplasmic reticulum"/>
    <property type="evidence" value="ECO:0007669"/>
    <property type="project" value="TreeGrafter"/>
</dbReference>
<proteinExistence type="predicted"/>
<evidence type="ECO:0000313" key="8">
    <source>
        <dbReference type="EMBL" id="OLY79329.1"/>
    </source>
</evidence>
<dbReference type="Pfam" id="PF04547">
    <property type="entry name" value="Anoctamin"/>
    <property type="match status" value="1"/>
</dbReference>
<dbReference type="AlphaFoldDB" id="A0A1R0GR08"/>
<feature type="compositionally biased region" description="Polar residues" evidence="5">
    <location>
        <begin position="639"/>
        <end position="654"/>
    </location>
</feature>
<dbReference type="GO" id="GO:0016020">
    <property type="term" value="C:membrane"/>
    <property type="evidence" value="ECO:0007669"/>
    <property type="project" value="UniProtKB-SubCell"/>
</dbReference>